<dbReference type="AlphaFoldDB" id="A0A072V6B4"/>
<evidence type="ECO:0000313" key="5">
    <source>
        <dbReference type="Proteomes" id="UP000002051"/>
    </source>
</evidence>
<evidence type="ECO:0000313" key="6">
    <source>
        <dbReference type="Proteomes" id="UP000265566"/>
    </source>
</evidence>
<evidence type="ECO:0000313" key="2">
    <source>
        <dbReference type="EMBL" id="KEH37624.1"/>
    </source>
</evidence>
<dbReference type="InterPro" id="IPR050796">
    <property type="entry name" value="SCF_F-box_component"/>
</dbReference>
<dbReference type="Proteomes" id="UP000002051">
    <property type="component" value="Chromosome 2"/>
</dbReference>
<reference evidence="6" key="4">
    <citation type="journal article" date="2018" name="Nat. Plants">
        <title>Whole-genome landscape of Medicago truncatula symbiotic genes.</title>
        <authorList>
            <person name="Pecrix Y."/>
            <person name="Staton S.E."/>
            <person name="Sallet E."/>
            <person name="Lelandais-Briere C."/>
            <person name="Moreau S."/>
            <person name="Carrere S."/>
            <person name="Blein T."/>
            <person name="Jardinaud M.F."/>
            <person name="Latrasse D."/>
            <person name="Zouine M."/>
            <person name="Zahm M."/>
            <person name="Kreplak J."/>
            <person name="Mayjonade B."/>
            <person name="Satge C."/>
            <person name="Perez M."/>
            <person name="Cauet S."/>
            <person name="Marande W."/>
            <person name="Chantry-Darmon C."/>
            <person name="Lopez-Roques C."/>
            <person name="Bouchez O."/>
            <person name="Berard A."/>
            <person name="Debelle F."/>
            <person name="Munos S."/>
            <person name="Bendahmane A."/>
            <person name="Berges H."/>
            <person name="Niebel A."/>
            <person name="Buitink J."/>
            <person name="Frugier F."/>
            <person name="Benhamed M."/>
            <person name="Crespi M."/>
            <person name="Gouzy J."/>
            <person name="Gamas P."/>
        </authorList>
    </citation>
    <scope>NUCLEOTIDE SEQUENCE [LARGE SCALE GENOMIC DNA]</scope>
    <source>
        <strain evidence="6">cv. Jemalong A17</strain>
    </source>
</reference>
<evidence type="ECO:0000259" key="1">
    <source>
        <dbReference type="PROSITE" id="PS50181"/>
    </source>
</evidence>
<gene>
    <name evidence="2" type="ordered locus">MTR_2g043420</name>
    <name evidence="3" type="ORF">MtrunA17_Chr2g0301331</name>
</gene>
<proteinExistence type="predicted"/>
<dbReference type="InterPro" id="IPR036047">
    <property type="entry name" value="F-box-like_dom_sf"/>
</dbReference>
<reference evidence="4" key="3">
    <citation type="submission" date="2015-04" db="UniProtKB">
        <authorList>
            <consortium name="EnsemblPlants"/>
        </authorList>
    </citation>
    <scope>IDENTIFICATION</scope>
    <source>
        <strain evidence="4">cv. Jemalong A17</strain>
    </source>
</reference>
<sequence length="161" mass="17865">MPLMNSPPAKSPHRNSGVVPASLLILLDELIAEILSRLPVKTLMQMKCVCKSLKTLISHPSFVKMHLHRSPRNTHVLLLPDCANPDEMDLSAVPIPVSHLLESPLAIGYKYPYYLLSNMDCDHVIGSCNGLICLRGDTRDTKPKALGFESGTQPRMHYLIN</sequence>
<dbReference type="CDD" id="cd22157">
    <property type="entry name" value="F-box_AtFBW1-like"/>
    <property type="match status" value="1"/>
</dbReference>
<dbReference type="EMBL" id="PSQE01000002">
    <property type="protein sequence ID" value="RHN73699.1"/>
    <property type="molecule type" value="Genomic_DNA"/>
</dbReference>
<dbReference type="EnsemblPlants" id="KEH37624">
    <property type="protein sequence ID" value="KEH37624"/>
    <property type="gene ID" value="MTR_2g043420"/>
</dbReference>
<reference evidence="3" key="5">
    <citation type="journal article" date="2018" name="Nat. Plants">
        <title>Whole-genome landscape of Medicago truncatula symbiotic genes.</title>
        <authorList>
            <person name="Pecrix Y."/>
            <person name="Gamas P."/>
            <person name="Carrere S."/>
        </authorList>
    </citation>
    <scope>NUCLEOTIDE SEQUENCE</scope>
    <source>
        <tissue evidence="3">Leaves</tissue>
    </source>
</reference>
<reference evidence="2 5" key="1">
    <citation type="journal article" date="2011" name="Nature">
        <title>The Medicago genome provides insight into the evolution of rhizobial symbioses.</title>
        <authorList>
            <person name="Young N.D."/>
            <person name="Debelle F."/>
            <person name="Oldroyd G.E."/>
            <person name="Geurts R."/>
            <person name="Cannon S.B."/>
            <person name="Udvardi M.K."/>
            <person name="Benedito V.A."/>
            <person name="Mayer K.F."/>
            <person name="Gouzy J."/>
            <person name="Schoof H."/>
            <person name="Van de Peer Y."/>
            <person name="Proost S."/>
            <person name="Cook D.R."/>
            <person name="Meyers B.C."/>
            <person name="Spannagl M."/>
            <person name="Cheung F."/>
            <person name="De Mita S."/>
            <person name="Krishnakumar V."/>
            <person name="Gundlach H."/>
            <person name="Zhou S."/>
            <person name="Mudge J."/>
            <person name="Bharti A.K."/>
            <person name="Murray J.D."/>
            <person name="Naoumkina M.A."/>
            <person name="Rosen B."/>
            <person name="Silverstein K.A."/>
            <person name="Tang H."/>
            <person name="Rombauts S."/>
            <person name="Zhao P.X."/>
            <person name="Zhou P."/>
            <person name="Barbe V."/>
            <person name="Bardou P."/>
            <person name="Bechner M."/>
            <person name="Bellec A."/>
            <person name="Berger A."/>
            <person name="Berges H."/>
            <person name="Bidwell S."/>
            <person name="Bisseling T."/>
            <person name="Choisne N."/>
            <person name="Couloux A."/>
            <person name="Denny R."/>
            <person name="Deshpande S."/>
            <person name="Dai X."/>
            <person name="Doyle J.J."/>
            <person name="Dudez A.M."/>
            <person name="Farmer A.D."/>
            <person name="Fouteau S."/>
            <person name="Franken C."/>
            <person name="Gibelin C."/>
            <person name="Gish J."/>
            <person name="Goldstein S."/>
            <person name="Gonzalez A.J."/>
            <person name="Green P.J."/>
            <person name="Hallab A."/>
            <person name="Hartog M."/>
            <person name="Hua A."/>
            <person name="Humphray S.J."/>
            <person name="Jeong D.H."/>
            <person name="Jing Y."/>
            <person name="Jocker A."/>
            <person name="Kenton S.M."/>
            <person name="Kim D.J."/>
            <person name="Klee K."/>
            <person name="Lai H."/>
            <person name="Lang C."/>
            <person name="Lin S."/>
            <person name="Macmil S.L."/>
            <person name="Magdelenat G."/>
            <person name="Matthews L."/>
            <person name="McCorrison J."/>
            <person name="Monaghan E.L."/>
            <person name="Mun J.H."/>
            <person name="Najar F.Z."/>
            <person name="Nicholson C."/>
            <person name="Noirot C."/>
            <person name="O'Bleness M."/>
            <person name="Paule C.R."/>
            <person name="Poulain J."/>
            <person name="Prion F."/>
            <person name="Qin B."/>
            <person name="Qu C."/>
            <person name="Retzel E.F."/>
            <person name="Riddle C."/>
            <person name="Sallet E."/>
            <person name="Samain S."/>
            <person name="Samson N."/>
            <person name="Sanders I."/>
            <person name="Saurat O."/>
            <person name="Scarpelli C."/>
            <person name="Schiex T."/>
            <person name="Segurens B."/>
            <person name="Severin A.J."/>
            <person name="Sherrier D.J."/>
            <person name="Shi R."/>
            <person name="Sims S."/>
            <person name="Singer S.R."/>
            <person name="Sinharoy S."/>
            <person name="Sterck L."/>
            <person name="Viollet A."/>
            <person name="Wang B.B."/>
            <person name="Wang K."/>
            <person name="Wang M."/>
            <person name="Wang X."/>
            <person name="Warfsmann J."/>
            <person name="Weissenbach J."/>
            <person name="White D.D."/>
            <person name="White J.D."/>
            <person name="Wiley G.B."/>
            <person name="Wincker P."/>
            <person name="Xing Y."/>
            <person name="Yang L."/>
            <person name="Yao Z."/>
            <person name="Ying F."/>
            <person name="Zhai J."/>
            <person name="Zhou L."/>
            <person name="Zuber A."/>
            <person name="Denarie J."/>
            <person name="Dixon R.A."/>
            <person name="May G.D."/>
            <person name="Schwartz D.C."/>
            <person name="Rogers J."/>
            <person name="Quetier F."/>
            <person name="Town C.D."/>
            <person name="Roe B.A."/>
        </authorList>
    </citation>
    <scope>NUCLEOTIDE SEQUENCE [LARGE SCALE GENOMIC DNA]</scope>
    <source>
        <strain evidence="2">A17</strain>
        <strain evidence="4 5">cv. Jemalong A17</strain>
    </source>
</reference>
<dbReference type="PROSITE" id="PS50181">
    <property type="entry name" value="FBOX"/>
    <property type="match status" value="1"/>
</dbReference>
<dbReference type="SUPFAM" id="SSF81383">
    <property type="entry name" value="F-box domain"/>
    <property type="match status" value="1"/>
</dbReference>
<dbReference type="Pfam" id="PF00646">
    <property type="entry name" value="F-box"/>
    <property type="match status" value="1"/>
</dbReference>
<dbReference type="Proteomes" id="UP000265566">
    <property type="component" value="Chromosome 2"/>
</dbReference>
<dbReference type="PANTHER" id="PTHR31672:SF13">
    <property type="entry name" value="F-BOX PROTEIN CPR30-LIKE"/>
    <property type="match status" value="1"/>
</dbReference>
<evidence type="ECO:0000313" key="3">
    <source>
        <dbReference type="EMBL" id="RHN73699.1"/>
    </source>
</evidence>
<evidence type="ECO:0000313" key="4">
    <source>
        <dbReference type="EnsemblPlants" id="KEH37624"/>
    </source>
</evidence>
<dbReference type="STRING" id="3880.A0A072V6B4"/>
<dbReference type="Gramene" id="rna9547">
    <property type="protein sequence ID" value="RHN73699.1"/>
    <property type="gene ID" value="gene9547"/>
</dbReference>
<keyword evidence="5" id="KW-1185">Reference proteome</keyword>
<reference evidence="2 5" key="2">
    <citation type="journal article" date="2014" name="BMC Genomics">
        <title>An improved genome release (version Mt4.0) for the model legume Medicago truncatula.</title>
        <authorList>
            <person name="Tang H."/>
            <person name="Krishnakumar V."/>
            <person name="Bidwell S."/>
            <person name="Rosen B."/>
            <person name="Chan A."/>
            <person name="Zhou S."/>
            <person name="Gentzbittel L."/>
            <person name="Childs K.L."/>
            <person name="Yandell M."/>
            <person name="Gundlach H."/>
            <person name="Mayer K.F."/>
            <person name="Schwartz D.C."/>
            <person name="Town C.D."/>
        </authorList>
    </citation>
    <scope>GENOME REANNOTATION</scope>
    <source>
        <strain evidence="2">A17</strain>
        <strain evidence="4 5">cv. Jemalong A17</strain>
    </source>
</reference>
<feature type="domain" description="F-box" evidence="1">
    <location>
        <begin position="20"/>
        <end position="65"/>
    </location>
</feature>
<protein>
    <submittedName>
        <fullName evidence="2">F-box protein</fullName>
    </submittedName>
    <submittedName>
        <fullName evidence="3">Putative F-box domain-containing protein</fullName>
    </submittedName>
</protein>
<name>A0A072V6B4_MEDTR</name>
<dbReference type="HOGENOM" id="CLU_1646218_0_0_1"/>
<dbReference type="Gene3D" id="1.20.1280.50">
    <property type="match status" value="1"/>
</dbReference>
<dbReference type="InterPro" id="IPR001810">
    <property type="entry name" value="F-box_dom"/>
</dbReference>
<dbReference type="SMART" id="SM00256">
    <property type="entry name" value="FBOX"/>
    <property type="match status" value="1"/>
</dbReference>
<dbReference type="PANTHER" id="PTHR31672">
    <property type="entry name" value="BNACNNG10540D PROTEIN"/>
    <property type="match status" value="1"/>
</dbReference>
<accession>A0A072V6B4</accession>
<dbReference type="EMBL" id="CM001218">
    <property type="protein sequence ID" value="KEH37624.1"/>
    <property type="molecule type" value="Genomic_DNA"/>
</dbReference>
<organism evidence="2 5">
    <name type="scientific">Medicago truncatula</name>
    <name type="common">Barrel medic</name>
    <name type="synonym">Medicago tribuloides</name>
    <dbReference type="NCBI Taxonomy" id="3880"/>
    <lineage>
        <taxon>Eukaryota</taxon>
        <taxon>Viridiplantae</taxon>
        <taxon>Streptophyta</taxon>
        <taxon>Embryophyta</taxon>
        <taxon>Tracheophyta</taxon>
        <taxon>Spermatophyta</taxon>
        <taxon>Magnoliopsida</taxon>
        <taxon>eudicotyledons</taxon>
        <taxon>Gunneridae</taxon>
        <taxon>Pentapetalae</taxon>
        <taxon>rosids</taxon>
        <taxon>fabids</taxon>
        <taxon>Fabales</taxon>
        <taxon>Fabaceae</taxon>
        <taxon>Papilionoideae</taxon>
        <taxon>50 kb inversion clade</taxon>
        <taxon>NPAAA clade</taxon>
        <taxon>Hologalegina</taxon>
        <taxon>IRL clade</taxon>
        <taxon>Trifolieae</taxon>
        <taxon>Medicago</taxon>
    </lineage>
</organism>